<dbReference type="PANTHER" id="PTHR10948">
    <property type="entry name" value="TRANSPOSASE"/>
    <property type="match status" value="1"/>
</dbReference>
<evidence type="ECO:0000259" key="2">
    <source>
        <dbReference type="Pfam" id="PF13936"/>
    </source>
</evidence>
<dbReference type="Proteomes" id="UP000349468">
    <property type="component" value="Unassembled WGS sequence"/>
</dbReference>
<name>A0A5E7QL14_PSEFL</name>
<dbReference type="EMBL" id="CABVIK010000062">
    <property type="protein sequence ID" value="VVP62188.1"/>
    <property type="molecule type" value="Genomic_DNA"/>
</dbReference>
<reference evidence="5 6" key="1">
    <citation type="submission" date="2019-09" db="EMBL/GenBank/DDBJ databases">
        <authorList>
            <person name="Chandra G."/>
            <person name="Truman W A."/>
        </authorList>
    </citation>
    <scope>NUCLEOTIDE SEQUENCE [LARGE SCALE GENOMIC DNA]</scope>
    <source>
        <strain evidence="3">PS655</strain>
        <strain evidence="4">PS870</strain>
    </source>
</reference>
<evidence type="ECO:0000313" key="4">
    <source>
        <dbReference type="EMBL" id="VVP62188.1"/>
    </source>
</evidence>
<dbReference type="GO" id="GO:0032196">
    <property type="term" value="P:transposition"/>
    <property type="evidence" value="ECO:0007669"/>
    <property type="project" value="TreeGrafter"/>
</dbReference>
<dbReference type="AlphaFoldDB" id="A0A5E7QL14"/>
<proteinExistence type="predicted"/>
<dbReference type="GO" id="GO:0005829">
    <property type="term" value="C:cytosol"/>
    <property type="evidence" value="ECO:0007669"/>
    <property type="project" value="TreeGrafter"/>
</dbReference>
<organism evidence="4 6">
    <name type="scientific">Pseudomonas fluorescens</name>
    <dbReference type="NCBI Taxonomy" id="294"/>
    <lineage>
        <taxon>Bacteria</taxon>
        <taxon>Pseudomonadati</taxon>
        <taxon>Pseudomonadota</taxon>
        <taxon>Gammaproteobacteria</taxon>
        <taxon>Pseudomonadales</taxon>
        <taxon>Pseudomonadaceae</taxon>
        <taxon>Pseudomonas</taxon>
    </lineage>
</organism>
<protein>
    <submittedName>
        <fullName evidence="4">IS30 family transposase ISPsp8</fullName>
    </submittedName>
</protein>
<dbReference type="Pfam" id="PF13936">
    <property type="entry name" value="HTH_38"/>
    <property type="match status" value="1"/>
</dbReference>
<dbReference type="GO" id="GO:0004803">
    <property type="term" value="F:transposase activity"/>
    <property type="evidence" value="ECO:0007669"/>
    <property type="project" value="TreeGrafter"/>
</dbReference>
<dbReference type="InterPro" id="IPR025246">
    <property type="entry name" value="IS30-like_HTH"/>
</dbReference>
<evidence type="ECO:0000313" key="3">
    <source>
        <dbReference type="EMBL" id="VVN47986.1"/>
    </source>
</evidence>
<dbReference type="InterPro" id="IPR051917">
    <property type="entry name" value="Transposase-Integrase"/>
</dbReference>
<dbReference type="Proteomes" id="UP000327167">
    <property type="component" value="Unassembled WGS sequence"/>
</dbReference>
<sequence>MSYHELSVEERVTIQLSHVQGFSLRRIALLIKRSPSTISRELRRNRESCGNYSAHTAQHSMRVRRRPCRPQRKLLRGSERFDLVIHMLRGRLSPEQIAGKLRSMNIPSLKDAYVYRETIYSAVYALPVGGLRKELILCLRQGKATRMPRTGGVDRKRSMNPTFKAAR</sequence>
<accession>A0A5E7QL14</accession>
<dbReference type="EMBL" id="CABVHJ010000043">
    <property type="protein sequence ID" value="VVN47986.1"/>
    <property type="molecule type" value="Genomic_DNA"/>
</dbReference>
<evidence type="ECO:0000313" key="5">
    <source>
        <dbReference type="Proteomes" id="UP000327167"/>
    </source>
</evidence>
<evidence type="ECO:0000256" key="1">
    <source>
        <dbReference type="SAM" id="MobiDB-lite"/>
    </source>
</evidence>
<feature type="region of interest" description="Disordered" evidence="1">
    <location>
        <begin position="147"/>
        <end position="167"/>
    </location>
</feature>
<evidence type="ECO:0000313" key="6">
    <source>
        <dbReference type="Proteomes" id="UP000349468"/>
    </source>
</evidence>
<feature type="domain" description="Transposase IS30-like HTH" evidence="2">
    <location>
        <begin position="2"/>
        <end position="45"/>
    </location>
</feature>
<dbReference type="Gene3D" id="1.10.10.60">
    <property type="entry name" value="Homeodomain-like"/>
    <property type="match status" value="1"/>
</dbReference>
<gene>
    <name evidence="3" type="ORF">PS655_06036</name>
    <name evidence="4" type="ORF">PS870_06543</name>
</gene>
<dbReference type="PANTHER" id="PTHR10948:SF23">
    <property type="entry name" value="TRANSPOSASE INSI FOR INSERTION SEQUENCE ELEMENT IS30A-RELATED"/>
    <property type="match status" value="1"/>
</dbReference>